<accession>A0A9Q8QJP6</accession>
<feature type="region of interest" description="Disordered" evidence="1">
    <location>
        <begin position="124"/>
        <end position="151"/>
    </location>
</feature>
<evidence type="ECO:0000256" key="1">
    <source>
        <dbReference type="SAM" id="MobiDB-lite"/>
    </source>
</evidence>
<dbReference type="FunFam" id="3.90.550.10:FF:000171">
    <property type="entry name" value="Glycosyl transferase family protein"/>
    <property type="match status" value="1"/>
</dbReference>
<dbReference type="SUPFAM" id="SSF53448">
    <property type="entry name" value="Nucleotide-diphospho-sugar transferases"/>
    <property type="match status" value="1"/>
</dbReference>
<dbReference type="OrthoDB" id="2014201at2759"/>
<dbReference type="InterPro" id="IPR029044">
    <property type="entry name" value="Nucleotide-diphossugar_trans"/>
</dbReference>
<protein>
    <recommendedName>
        <fullName evidence="4">Glycosyl transferase family protein</fullName>
    </recommendedName>
</protein>
<dbReference type="KEGG" id="ptkz:JDV02_006929"/>
<dbReference type="EMBL" id="CP086359">
    <property type="protein sequence ID" value="UNI20880.1"/>
    <property type="molecule type" value="Genomic_DNA"/>
</dbReference>
<dbReference type="CDD" id="cd02537">
    <property type="entry name" value="GT8_Glycogenin"/>
    <property type="match status" value="1"/>
</dbReference>
<name>A0A9Q8QJP6_9HYPO</name>
<dbReference type="PANTHER" id="PTHR11183">
    <property type="entry name" value="GLYCOGENIN SUBFAMILY MEMBER"/>
    <property type="match status" value="1"/>
</dbReference>
<evidence type="ECO:0008006" key="4">
    <source>
        <dbReference type="Google" id="ProtNLM"/>
    </source>
</evidence>
<sequence length="332" mass="37382">MAQQQRPRAVDSDKVWTTLITNLDYLPGLLTLAHSLRAVRSAYPLLALYTDTFPEAGLAALEARGIPAQRIPYLLPSSSKDYSNDPRFYDCWSKLTPFSLVEYARVVQLDSDMLVRANMDELMDLELDDPPPPPSPTTTTNSSNSNSDSSRGRRVFAAGHACVCNPLAKPHYPRDWVPQNCAFTSQHDDPDRAQTVAADPAVGPLGFMNGGLQVVNPSAVLYRQILDHMEADAVNMDFADQSLLSDLYRGRWVALPYTYNALKTLRWPGVHDAIWRDDQVKNVHYILSPKPWDEVDENGQWTGTDETHKWWIDANNQRRALERQQGIPDDGF</sequence>
<keyword evidence="3" id="KW-1185">Reference proteome</keyword>
<dbReference type="Proteomes" id="UP000829364">
    <property type="component" value="Chromosome 6"/>
</dbReference>
<reference evidence="2" key="1">
    <citation type="submission" date="2021-11" db="EMBL/GenBank/DDBJ databases">
        <title>Purpureocillium_takamizusanense_genome.</title>
        <authorList>
            <person name="Nguyen N.-H."/>
        </authorList>
    </citation>
    <scope>NUCLEOTIDE SEQUENCE</scope>
    <source>
        <strain evidence="2">PT3</strain>
    </source>
</reference>
<feature type="compositionally biased region" description="Low complexity" evidence="1">
    <location>
        <begin position="137"/>
        <end position="149"/>
    </location>
</feature>
<dbReference type="GeneID" id="72068878"/>
<organism evidence="2 3">
    <name type="scientific">Purpureocillium takamizusanense</name>
    <dbReference type="NCBI Taxonomy" id="2060973"/>
    <lineage>
        <taxon>Eukaryota</taxon>
        <taxon>Fungi</taxon>
        <taxon>Dikarya</taxon>
        <taxon>Ascomycota</taxon>
        <taxon>Pezizomycotina</taxon>
        <taxon>Sordariomycetes</taxon>
        <taxon>Hypocreomycetidae</taxon>
        <taxon>Hypocreales</taxon>
        <taxon>Ophiocordycipitaceae</taxon>
        <taxon>Purpureocillium</taxon>
    </lineage>
</organism>
<gene>
    <name evidence="2" type="ORF">JDV02_006929</name>
</gene>
<evidence type="ECO:0000313" key="3">
    <source>
        <dbReference type="Proteomes" id="UP000829364"/>
    </source>
</evidence>
<dbReference type="GO" id="GO:0016757">
    <property type="term" value="F:glycosyltransferase activity"/>
    <property type="evidence" value="ECO:0007669"/>
    <property type="project" value="InterPro"/>
</dbReference>
<dbReference type="InterPro" id="IPR050587">
    <property type="entry name" value="GNT1/Glycosyltrans_8"/>
</dbReference>
<dbReference type="InterPro" id="IPR002495">
    <property type="entry name" value="Glyco_trans_8"/>
</dbReference>
<dbReference type="RefSeq" id="XP_047844361.1">
    <property type="nucleotide sequence ID" value="XM_047988366.1"/>
</dbReference>
<dbReference type="AlphaFoldDB" id="A0A9Q8QJP6"/>
<evidence type="ECO:0000313" key="2">
    <source>
        <dbReference type="EMBL" id="UNI20880.1"/>
    </source>
</evidence>
<dbReference type="Gene3D" id="3.90.550.10">
    <property type="entry name" value="Spore Coat Polysaccharide Biosynthesis Protein SpsA, Chain A"/>
    <property type="match status" value="1"/>
</dbReference>
<dbReference type="Pfam" id="PF01501">
    <property type="entry name" value="Glyco_transf_8"/>
    <property type="match status" value="1"/>
</dbReference>
<proteinExistence type="predicted"/>